<dbReference type="eggNOG" id="COG0438">
    <property type="taxonomic scope" value="Bacteria"/>
</dbReference>
<feature type="domain" description="Glycosyl transferase family 1" evidence="2">
    <location>
        <begin position="239"/>
        <end position="416"/>
    </location>
</feature>
<dbReference type="SUPFAM" id="SSF53756">
    <property type="entry name" value="UDP-Glycosyltransferase/glycogen phosphorylase"/>
    <property type="match status" value="1"/>
</dbReference>
<dbReference type="Gene3D" id="3.40.50.2000">
    <property type="entry name" value="Glycogen Phosphorylase B"/>
    <property type="match status" value="2"/>
</dbReference>
<protein>
    <submittedName>
        <fullName evidence="3">Glycosyl transferase group 1</fullName>
    </submittedName>
</protein>
<dbReference type="GO" id="GO:0016757">
    <property type="term" value="F:glycosyltransferase activity"/>
    <property type="evidence" value="ECO:0007669"/>
    <property type="project" value="InterPro"/>
</dbReference>
<evidence type="ECO:0000256" key="1">
    <source>
        <dbReference type="SAM" id="MobiDB-lite"/>
    </source>
</evidence>
<reference key="1">
    <citation type="submission" date="2010-11" db="EMBL/GenBank/DDBJ databases">
        <title>The complete sequence of chromosome of Isophaera pallida ATCC 43644.</title>
        <authorList>
            <consortium name="US DOE Joint Genome Institute (JGI-PGF)"/>
            <person name="Lucas S."/>
            <person name="Copeland A."/>
            <person name="Lapidus A."/>
            <person name="Bruce D."/>
            <person name="Goodwin L."/>
            <person name="Pitluck S."/>
            <person name="Kyrpides N."/>
            <person name="Mavromatis K."/>
            <person name="Pagani I."/>
            <person name="Ivanova N."/>
            <person name="Saunders E."/>
            <person name="Brettin T."/>
            <person name="Detter J.C."/>
            <person name="Han C."/>
            <person name="Tapia R."/>
            <person name="Land M."/>
            <person name="Hauser L."/>
            <person name="Markowitz V."/>
            <person name="Cheng J.-F."/>
            <person name="Hugenholtz P."/>
            <person name="Woyke T."/>
            <person name="Wu D."/>
            <person name="Eisen J.A."/>
        </authorList>
    </citation>
    <scope>NUCLEOTIDE SEQUENCE</scope>
    <source>
        <strain>ATCC 43644</strain>
    </source>
</reference>
<keyword evidence="3" id="KW-0808">Transferase</keyword>
<organism evidence="3 4">
    <name type="scientific">Isosphaera pallida (strain ATCC 43644 / DSM 9630 / IS1B)</name>
    <dbReference type="NCBI Taxonomy" id="575540"/>
    <lineage>
        <taxon>Bacteria</taxon>
        <taxon>Pseudomonadati</taxon>
        <taxon>Planctomycetota</taxon>
        <taxon>Planctomycetia</taxon>
        <taxon>Isosphaerales</taxon>
        <taxon>Isosphaeraceae</taxon>
        <taxon>Isosphaera</taxon>
    </lineage>
</organism>
<name>E8R0D4_ISOPI</name>
<dbReference type="RefSeq" id="WP_013564549.1">
    <property type="nucleotide sequence ID" value="NC_014962.1"/>
</dbReference>
<keyword evidence="4" id="KW-1185">Reference proteome</keyword>
<evidence type="ECO:0000313" key="4">
    <source>
        <dbReference type="Proteomes" id="UP000008631"/>
    </source>
</evidence>
<dbReference type="EMBL" id="CP002353">
    <property type="protein sequence ID" value="ADV62261.1"/>
    <property type="molecule type" value="Genomic_DNA"/>
</dbReference>
<feature type="region of interest" description="Disordered" evidence="1">
    <location>
        <begin position="200"/>
        <end position="229"/>
    </location>
</feature>
<evidence type="ECO:0000313" key="3">
    <source>
        <dbReference type="EMBL" id="ADV62261.1"/>
    </source>
</evidence>
<dbReference type="HOGENOM" id="CLU_009583_0_3_0"/>
<gene>
    <name evidence="3" type="ordered locus">Isop_1677</name>
</gene>
<proteinExistence type="predicted"/>
<dbReference type="PANTHER" id="PTHR12526:SF630">
    <property type="entry name" value="GLYCOSYLTRANSFERASE"/>
    <property type="match status" value="1"/>
</dbReference>
<dbReference type="KEGG" id="ipa:Isop_1677"/>
<accession>E8R0D4</accession>
<evidence type="ECO:0000259" key="2">
    <source>
        <dbReference type="Pfam" id="PF00534"/>
    </source>
</evidence>
<sequence>MILTTASASAGGAELCLADLVAAGVTGARLDVILGGSGQLADLIRERGLVPQSITPPNRLAQLGDAMTASHFLGRWTTLKRALLTLGAAWSHRRALHRVWHERTPAAVVTLDLKTHLLAVGAIPSASSLIWWMHDDPSIRPLTTPLLRRAVSLASRHPGGFGVVTCSHFVARQVQRALNPPAHVPILPIVNPIDLERLLGEGRHSPSNHTSSWGASSARTAGREVGGDGGSGARVRIGLVATYARWKGHEVFLKALAALPSRVVERVEGVVVGGPIYRNPQSQWSRGELEQLADQLGLGQPGRPSVRFRGHIDNPAKVFDDLDVVVHASTRPEPFGRVVAEALALGLPVVTPGLGGAAEAAGLDRNPGWDQVASQQAYRVHETCVTVPPNDPQALAEALIRLIEDEPLRHRLAQSGPAFARAAFDLSRLPDQWSEAIARVRASARARRRHIDPRFLDSDSCSSSISP</sequence>
<dbReference type="InterPro" id="IPR001296">
    <property type="entry name" value="Glyco_trans_1"/>
</dbReference>
<dbReference type="AlphaFoldDB" id="E8R0D4"/>
<feature type="compositionally biased region" description="Polar residues" evidence="1">
    <location>
        <begin position="205"/>
        <end position="219"/>
    </location>
</feature>
<dbReference type="Proteomes" id="UP000008631">
    <property type="component" value="Chromosome"/>
</dbReference>
<dbReference type="InParanoid" id="E8R0D4"/>
<dbReference type="STRING" id="575540.Isop_1677"/>
<dbReference type="PANTHER" id="PTHR12526">
    <property type="entry name" value="GLYCOSYLTRANSFERASE"/>
    <property type="match status" value="1"/>
</dbReference>
<dbReference type="CDD" id="cd03801">
    <property type="entry name" value="GT4_PimA-like"/>
    <property type="match status" value="1"/>
</dbReference>
<dbReference type="OrthoDB" id="259238at2"/>
<dbReference type="Pfam" id="PF00534">
    <property type="entry name" value="Glycos_transf_1"/>
    <property type="match status" value="1"/>
</dbReference>
<reference evidence="3 4" key="2">
    <citation type="journal article" date="2011" name="Stand. Genomic Sci.">
        <title>Complete genome sequence of Isosphaera pallida type strain (IS1B).</title>
        <authorList>
            <consortium name="US DOE Joint Genome Institute (JGI-PGF)"/>
            <person name="Goker M."/>
            <person name="Cleland D."/>
            <person name="Saunders E."/>
            <person name="Lapidus A."/>
            <person name="Nolan M."/>
            <person name="Lucas S."/>
            <person name="Hammon N."/>
            <person name="Deshpande S."/>
            <person name="Cheng J.F."/>
            <person name="Tapia R."/>
            <person name="Han C."/>
            <person name="Goodwin L."/>
            <person name="Pitluck S."/>
            <person name="Liolios K."/>
            <person name="Pagani I."/>
            <person name="Ivanova N."/>
            <person name="Mavromatis K."/>
            <person name="Pati A."/>
            <person name="Chen A."/>
            <person name="Palaniappan K."/>
            <person name="Land M."/>
            <person name="Hauser L."/>
            <person name="Chang Y.J."/>
            <person name="Jeffries C.D."/>
            <person name="Detter J.C."/>
            <person name="Beck B."/>
            <person name="Woyke T."/>
            <person name="Bristow J."/>
            <person name="Eisen J.A."/>
            <person name="Markowitz V."/>
            <person name="Hugenholtz P."/>
            <person name="Kyrpides N.C."/>
            <person name="Klenk H.P."/>
        </authorList>
    </citation>
    <scope>NUCLEOTIDE SEQUENCE [LARGE SCALE GENOMIC DNA]</scope>
    <source>
        <strain evidence="4">ATCC 43644 / DSM 9630 / IS1B</strain>
    </source>
</reference>